<dbReference type="CDD" id="cd06529">
    <property type="entry name" value="S24_LexA-like"/>
    <property type="match status" value="1"/>
</dbReference>
<keyword evidence="3" id="KW-0804">Transcription</keyword>
<reference evidence="6" key="1">
    <citation type="submission" date="2019-04" db="EMBL/GenBank/DDBJ databases">
        <title>Evolution of Biomass-Degrading Anaerobic Consortia Revealed by Metagenomics.</title>
        <authorList>
            <person name="Peng X."/>
        </authorList>
    </citation>
    <scope>NUCLEOTIDE SEQUENCE</scope>
    <source>
        <strain evidence="6">SIG240</strain>
    </source>
</reference>
<evidence type="ECO:0000313" key="6">
    <source>
        <dbReference type="EMBL" id="MBE6092363.1"/>
    </source>
</evidence>
<dbReference type="PANTHER" id="PTHR40661">
    <property type="match status" value="1"/>
</dbReference>
<keyword evidence="4" id="KW-1133">Transmembrane helix</keyword>
<comment type="caution">
    <text evidence="6">The sequence shown here is derived from an EMBL/GenBank/DDBJ whole genome shotgun (WGS) entry which is preliminary data.</text>
</comment>
<dbReference type="InterPro" id="IPR015927">
    <property type="entry name" value="Peptidase_S24_S26A/B/C"/>
</dbReference>
<name>A0A927ZSE4_SELRU</name>
<dbReference type="Pfam" id="PF00717">
    <property type="entry name" value="Peptidase_S24"/>
    <property type="match status" value="1"/>
</dbReference>
<evidence type="ECO:0000256" key="1">
    <source>
        <dbReference type="ARBA" id="ARBA00023015"/>
    </source>
</evidence>
<dbReference type="Proteomes" id="UP000761380">
    <property type="component" value="Unassembled WGS sequence"/>
</dbReference>
<dbReference type="GO" id="GO:0003677">
    <property type="term" value="F:DNA binding"/>
    <property type="evidence" value="ECO:0007669"/>
    <property type="project" value="UniProtKB-KW"/>
</dbReference>
<dbReference type="AlphaFoldDB" id="A0A927ZSE4"/>
<feature type="transmembrane region" description="Helical" evidence="4">
    <location>
        <begin position="6"/>
        <end position="24"/>
    </location>
</feature>
<dbReference type="Gene3D" id="1.10.260.40">
    <property type="entry name" value="lambda repressor-like DNA-binding domains"/>
    <property type="match status" value="1"/>
</dbReference>
<keyword evidence="4" id="KW-0812">Transmembrane</keyword>
<evidence type="ECO:0000313" key="7">
    <source>
        <dbReference type="Proteomes" id="UP000761380"/>
    </source>
</evidence>
<evidence type="ECO:0000259" key="5">
    <source>
        <dbReference type="PROSITE" id="PS50943"/>
    </source>
</evidence>
<evidence type="ECO:0000256" key="4">
    <source>
        <dbReference type="SAM" id="Phobius"/>
    </source>
</evidence>
<sequence>MFIIAIILLLVYSLIMEVFILSIGHNIKNLRLQHNLSQKEFAAIAGVSDKAVSTWENGTKIPRMGAIQKIADHFGLLKSAIIEPSIDHQSQPVIYASYKIPVLNKASTKILPHNSKEIIGYESLNDTYRNDGYSYFALRMQGHSMEPTIMDGDTIIVRQQDTVDNGQIAVLSINGEDSTIKEVKRNDDGITLIGHNAAIYTPQFYSHQDIEALTLTIIGRVIEIRRPL</sequence>
<dbReference type="InterPro" id="IPR010982">
    <property type="entry name" value="Lambda_DNA-bd_dom_sf"/>
</dbReference>
<dbReference type="Pfam" id="PF01381">
    <property type="entry name" value="HTH_3"/>
    <property type="match status" value="1"/>
</dbReference>
<dbReference type="PROSITE" id="PS50943">
    <property type="entry name" value="HTH_CROC1"/>
    <property type="match status" value="1"/>
</dbReference>
<feature type="domain" description="HTH cro/C1-type" evidence="5">
    <location>
        <begin position="27"/>
        <end position="81"/>
    </location>
</feature>
<proteinExistence type="predicted"/>
<gene>
    <name evidence="6" type="ORF">E7201_04185</name>
</gene>
<dbReference type="CDD" id="cd00093">
    <property type="entry name" value="HTH_XRE"/>
    <property type="match status" value="1"/>
</dbReference>
<protein>
    <submittedName>
        <fullName evidence="6">Helix-turn-helix domain-containing protein</fullName>
    </submittedName>
</protein>
<dbReference type="PANTHER" id="PTHR40661:SF3">
    <property type="entry name" value="FELS-1 PROPHAGE TRANSCRIPTIONAL REGULATOR"/>
    <property type="match status" value="1"/>
</dbReference>
<evidence type="ECO:0000256" key="3">
    <source>
        <dbReference type="ARBA" id="ARBA00023163"/>
    </source>
</evidence>
<dbReference type="SUPFAM" id="SSF47413">
    <property type="entry name" value="lambda repressor-like DNA-binding domains"/>
    <property type="match status" value="1"/>
</dbReference>
<keyword evidence="4" id="KW-0472">Membrane</keyword>
<accession>A0A927ZSE4</accession>
<keyword evidence="2" id="KW-0238">DNA-binding</keyword>
<evidence type="ECO:0000256" key="2">
    <source>
        <dbReference type="ARBA" id="ARBA00023125"/>
    </source>
</evidence>
<dbReference type="SMART" id="SM00530">
    <property type="entry name" value="HTH_XRE"/>
    <property type="match status" value="1"/>
</dbReference>
<dbReference type="InterPro" id="IPR036286">
    <property type="entry name" value="LexA/Signal_pep-like_sf"/>
</dbReference>
<dbReference type="InterPro" id="IPR039418">
    <property type="entry name" value="LexA-like"/>
</dbReference>
<dbReference type="InterPro" id="IPR001387">
    <property type="entry name" value="Cro/C1-type_HTH"/>
</dbReference>
<organism evidence="6 7">
    <name type="scientific">Selenomonas ruminantium</name>
    <dbReference type="NCBI Taxonomy" id="971"/>
    <lineage>
        <taxon>Bacteria</taxon>
        <taxon>Bacillati</taxon>
        <taxon>Bacillota</taxon>
        <taxon>Negativicutes</taxon>
        <taxon>Selenomonadales</taxon>
        <taxon>Selenomonadaceae</taxon>
        <taxon>Selenomonas</taxon>
    </lineage>
</organism>
<keyword evidence="1" id="KW-0805">Transcription regulation</keyword>
<dbReference type="SUPFAM" id="SSF51306">
    <property type="entry name" value="LexA/Signal peptidase"/>
    <property type="match status" value="1"/>
</dbReference>
<dbReference type="EMBL" id="SVBY01000021">
    <property type="protein sequence ID" value="MBE6092363.1"/>
    <property type="molecule type" value="Genomic_DNA"/>
</dbReference>
<dbReference type="Gene3D" id="2.10.109.10">
    <property type="entry name" value="Umud Fragment, subunit A"/>
    <property type="match status" value="1"/>
</dbReference>